<reference evidence="2" key="2">
    <citation type="submission" date="2022-10" db="EMBL/GenBank/DDBJ databases">
        <authorList>
            <person name="Aronson H.S."/>
        </authorList>
    </citation>
    <scope>NUCLEOTIDE SEQUENCE</scope>
    <source>
        <strain evidence="2">RS19-109</strain>
    </source>
</reference>
<dbReference type="EMBL" id="JAPHEH010000001">
    <property type="protein sequence ID" value="MDG4476903.1"/>
    <property type="molecule type" value="Genomic_DNA"/>
</dbReference>
<keyword evidence="3" id="KW-1185">Reference proteome</keyword>
<dbReference type="RefSeq" id="WP_307633868.1">
    <property type="nucleotide sequence ID" value="NZ_JAPHEH010000001.1"/>
</dbReference>
<dbReference type="InterPro" id="IPR050627">
    <property type="entry name" value="Nitroreductase/BluB"/>
</dbReference>
<dbReference type="PANTHER" id="PTHR23026:SF123">
    <property type="entry name" value="NAD(P)H NITROREDUCTASE RV3131-RELATED"/>
    <property type="match status" value="1"/>
</dbReference>
<dbReference type="Proteomes" id="UP001154240">
    <property type="component" value="Unassembled WGS sequence"/>
</dbReference>
<evidence type="ECO:0000259" key="1">
    <source>
        <dbReference type="Pfam" id="PF00881"/>
    </source>
</evidence>
<dbReference type="GO" id="GO:0016491">
    <property type="term" value="F:oxidoreductase activity"/>
    <property type="evidence" value="ECO:0007669"/>
    <property type="project" value="InterPro"/>
</dbReference>
<feature type="domain" description="Nitroreductase" evidence="1">
    <location>
        <begin position="10"/>
        <end position="64"/>
    </location>
</feature>
<organism evidence="2 3">
    <name type="scientific">Thiovibrio frasassiensis</name>
    <dbReference type="NCBI Taxonomy" id="2984131"/>
    <lineage>
        <taxon>Bacteria</taxon>
        <taxon>Pseudomonadati</taxon>
        <taxon>Thermodesulfobacteriota</taxon>
        <taxon>Desulfobulbia</taxon>
        <taxon>Desulfobulbales</taxon>
        <taxon>Thiovibrionaceae</taxon>
        <taxon>Thiovibrio</taxon>
    </lineage>
</organism>
<dbReference type="InterPro" id="IPR029479">
    <property type="entry name" value="Nitroreductase"/>
</dbReference>
<evidence type="ECO:0000313" key="2">
    <source>
        <dbReference type="EMBL" id="MDG4476903.1"/>
    </source>
</evidence>
<dbReference type="SUPFAM" id="SSF55469">
    <property type="entry name" value="FMN-dependent nitroreductase-like"/>
    <property type="match status" value="1"/>
</dbReference>
<comment type="caution">
    <text evidence="2">The sequence shown here is derived from an EMBL/GenBank/DDBJ whole genome shotgun (WGS) entry which is preliminary data.</text>
</comment>
<sequence length="169" mass="18926">MPSPILIAMKQRRSIRDFTEQTVESAQLHEIIQAGVWAPSGLNNQPWRFVIVRDASIRARLAEQTHYGHIVLAAPALIVVYLEKEAMYDTLKDAQSAGACIQNMLLAAEALGLGGVWLGQILKNRENVARILDLNENLELMAVIAIGYPNRRDQQSQRKPLAEFIVKEL</sequence>
<accession>A0A9X4RN52</accession>
<evidence type="ECO:0000313" key="3">
    <source>
        <dbReference type="Proteomes" id="UP001154240"/>
    </source>
</evidence>
<dbReference type="PANTHER" id="PTHR23026">
    <property type="entry name" value="NADPH NITROREDUCTASE"/>
    <property type="match status" value="1"/>
</dbReference>
<feature type="domain" description="Nitroreductase" evidence="1">
    <location>
        <begin position="65"/>
        <end position="148"/>
    </location>
</feature>
<name>A0A9X4RN52_9BACT</name>
<dbReference type="AlphaFoldDB" id="A0A9X4RN52"/>
<protein>
    <submittedName>
        <fullName evidence="2">Nitroreductase family protein</fullName>
    </submittedName>
</protein>
<reference evidence="2" key="1">
    <citation type="journal article" date="2022" name="bioRxiv">
        <title>Thiovibrio frasassiensisgen. nov., sp. nov., an autotrophic, elemental sulfur disproportionating bacterium isolated from sulfidic karst sediment, and proposal of Thiovibrionaceae fam. nov.</title>
        <authorList>
            <person name="Aronson H."/>
            <person name="Thomas C."/>
            <person name="Bhattacharyya M."/>
            <person name="Eckstein S."/>
            <person name="Jensen S."/>
            <person name="Barco R."/>
            <person name="Macalady J."/>
            <person name="Amend J."/>
        </authorList>
    </citation>
    <scope>NUCLEOTIDE SEQUENCE</scope>
    <source>
        <strain evidence="2">RS19-109</strain>
    </source>
</reference>
<dbReference type="Pfam" id="PF00881">
    <property type="entry name" value="Nitroreductase"/>
    <property type="match status" value="2"/>
</dbReference>
<gene>
    <name evidence="2" type="ORF">OLX77_12130</name>
</gene>
<proteinExistence type="predicted"/>
<dbReference type="Gene3D" id="3.40.109.10">
    <property type="entry name" value="NADH Oxidase"/>
    <property type="match status" value="1"/>
</dbReference>
<dbReference type="CDD" id="cd02062">
    <property type="entry name" value="Nitro_FMN_reductase"/>
    <property type="match status" value="1"/>
</dbReference>
<dbReference type="InterPro" id="IPR000415">
    <property type="entry name" value="Nitroreductase-like"/>
</dbReference>